<feature type="chain" id="PRO_5037733102" evidence="1">
    <location>
        <begin position="24"/>
        <end position="452"/>
    </location>
</feature>
<feature type="signal peptide" evidence="1">
    <location>
        <begin position="1"/>
        <end position="23"/>
    </location>
</feature>
<evidence type="ECO:0000256" key="1">
    <source>
        <dbReference type="SAM" id="SignalP"/>
    </source>
</evidence>
<evidence type="ECO:0000313" key="3">
    <source>
        <dbReference type="EMBL" id="GGG73870.1"/>
    </source>
</evidence>
<dbReference type="Proteomes" id="UP000660862">
    <property type="component" value="Unassembled WGS sequence"/>
</dbReference>
<accession>A0A917HB29</accession>
<protein>
    <submittedName>
        <fullName evidence="3">Alkaline ceramidase</fullName>
    </submittedName>
</protein>
<feature type="domain" description="Neutral/alkaline non-lysosomal ceramidase N-terminal" evidence="2">
    <location>
        <begin position="29"/>
        <end position="266"/>
    </location>
</feature>
<gene>
    <name evidence="3" type="ORF">GCM10007415_01560</name>
</gene>
<organism evidence="3 4">
    <name type="scientific">Parapedobacter pyrenivorans</name>
    <dbReference type="NCBI Taxonomy" id="1305674"/>
    <lineage>
        <taxon>Bacteria</taxon>
        <taxon>Pseudomonadati</taxon>
        <taxon>Bacteroidota</taxon>
        <taxon>Sphingobacteriia</taxon>
        <taxon>Sphingobacteriales</taxon>
        <taxon>Sphingobacteriaceae</taxon>
        <taxon>Parapedobacter</taxon>
    </lineage>
</organism>
<dbReference type="RefSeq" id="WP_188504041.1">
    <property type="nucleotide sequence ID" value="NZ_BMER01000001.1"/>
</dbReference>
<sequence length="452" mass="49516">MLRYFFYCLLALMLSDLFTVAKSAETGWKVGVAKAVITPGETMWMAGFSARTKPAEGKQHELWAKAVVLEDAQGAQAVMVAADILGFTQELSSSVKQELRERFGVSDANIMLNSSHTHSGPVLTGALIDAYSFDAAEQAKVDRYTQWLGECVVQVVADAFMDLEAATLYSGIGVTRFQVNRRKNSAADLHKLTEIKGPSDHAVPVLKVVKNDRIAAVLFAYSCHPTTLDGYEWSGDFPGFAQLELERVYEGAVALFFQGTGGDQNPLPRGSTALARQYGKELAAAVEAVVETDEMKLLQPTLQTTYCEIALPFSPSPSISDLQAVVTSDGNHGYYSRWANRLIGRIQGGETLDTSYPYPVQLWKLGEQLIFGLAGEVVVDYAVGLKEKYGWDAFVFGYNNDVMGYIPTARIIDEGGYEGDSAQRAYGLPAKWDPAIESLIYEACDQLERSLK</sequence>
<evidence type="ECO:0000313" key="4">
    <source>
        <dbReference type="Proteomes" id="UP000660862"/>
    </source>
</evidence>
<keyword evidence="4" id="KW-1185">Reference proteome</keyword>
<reference evidence="3" key="1">
    <citation type="journal article" date="2014" name="Int. J. Syst. Evol. Microbiol.">
        <title>Complete genome sequence of Corynebacterium casei LMG S-19264T (=DSM 44701T), isolated from a smear-ripened cheese.</title>
        <authorList>
            <consortium name="US DOE Joint Genome Institute (JGI-PGF)"/>
            <person name="Walter F."/>
            <person name="Albersmeier A."/>
            <person name="Kalinowski J."/>
            <person name="Ruckert C."/>
        </authorList>
    </citation>
    <scope>NUCLEOTIDE SEQUENCE</scope>
    <source>
        <strain evidence="3">CGMCC 1.12195</strain>
    </source>
</reference>
<name>A0A917HB29_9SPHI</name>
<dbReference type="EMBL" id="BMER01000001">
    <property type="protein sequence ID" value="GGG73870.1"/>
    <property type="molecule type" value="Genomic_DNA"/>
</dbReference>
<evidence type="ECO:0000259" key="2">
    <source>
        <dbReference type="Pfam" id="PF04734"/>
    </source>
</evidence>
<dbReference type="AlphaFoldDB" id="A0A917HB29"/>
<dbReference type="Pfam" id="PF04734">
    <property type="entry name" value="Ceramidase_alk"/>
    <property type="match status" value="1"/>
</dbReference>
<keyword evidence="1" id="KW-0732">Signal</keyword>
<proteinExistence type="predicted"/>
<dbReference type="InterPro" id="IPR031329">
    <property type="entry name" value="NEUT/ALK_ceramidase_N"/>
</dbReference>
<reference evidence="3" key="2">
    <citation type="submission" date="2020-09" db="EMBL/GenBank/DDBJ databases">
        <authorList>
            <person name="Sun Q."/>
            <person name="Zhou Y."/>
        </authorList>
    </citation>
    <scope>NUCLEOTIDE SEQUENCE</scope>
    <source>
        <strain evidence="3">CGMCC 1.12195</strain>
    </source>
</reference>
<comment type="caution">
    <text evidence="3">The sequence shown here is derived from an EMBL/GenBank/DDBJ whole genome shotgun (WGS) entry which is preliminary data.</text>
</comment>